<feature type="region of interest" description="Disordered" evidence="1">
    <location>
        <begin position="920"/>
        <end position="945"/>
    </location>
</feature>
<evidence type="ECO:0000313" key="3">
    <source>
        <dbReference type="Proteomes" id="UP000298138"/>
    </source>
</evidence>
<feature type="compositionally biased region" description="Low complexity" evidence="1">
    <location>
        <begin position="169"/>
        <end position="189"/>
    </location>
</feature>
<feature type="compositionally biased region" description="Polar residues" evidence="1">
    <location>
        <begin position="296"/>
        <end position="305"/>
    </location>
</feature>
<feature type="region of interest" description="Disordered" evidence="1">
    <location>
        <begin position="862"/>
        <end position="898"/>
    </location>
</feature>
<sequence length="945" mass="102496">MAPVLRFMGSSSGSDGGDRTSTDSTSSSNSSGRSSRSSSSRPLWSIIASSMRRNSKSNLSEQTSQSQEHTDNSQGTTSSKPPKVSKVPKHVRKSPELPGDDTAVLAALYQPGLSSGPIYFFPRHPKRRKSKSSVTAALSNSFNALKNDAKSIPRRGSAPLCSTITEVPSPLESETVSTLSLSEALASLQPPSPVLRPQISQDPRRSNSPEGRERHPAFSWITNRALTHRRTKSNGSSEGVQENKKIATEVPTTSRSEPRSVPLFTPLIPTPPSIDTLGDDNFLRDVLESSSFSSSEDTLPNSPICTETEDDMSRLGFPRSRGATELRPDSAISGLMEMAVDTSKLPPPPKDTMRFASPRSRGAPPKAPSSLFGTAEMSAMLSPSESEPVADVAMRFASPRSQAPRRDIPKPISIKGSKLESITPFLDSPRSTKADSTMSGLTLTTTTSSTTSRSTHSSGGRRKYINKDVVLEDYLGIYKPDQKLGVGRSGADEIASLLMSKFSRKSNSDSAGRPRSNTSKDSTTPPLTASSSASSLRVQQPANSTEEQQRSMSVPDITVSSPHTQPSSSAGTLKIQTDDTRTRVSMQRSRSESEPPNATGVASKSGRIPKANSTAPITIPDIPSLPNADDYAQRELPPVPPTPLPNFHSGRRPRHQRRGSQQAVFQPNKHKYTSSQDITNDLASWAESMFPLPMSPGASNSPTLPSPNALLSPTYHLHPPSTLPTIGELPTPPPTATTTSANSTRTLSICTNRSSSIYSVPLSPSSPPSGNSDQMIFPVPPSQRSSRDPFEFDPINRNAYNNTPEPTPDTNYADCLPTEDSEDELEAFLKRRPPSTGSLDALPENLDYLDADDDDGEYEFYTPESCPDSYVRDSEGARYGDNEDEVRRRLGEHRRQKTGDKLEKEIKELLRGCEPAKAELKFPSDKKLSEARWENESGRRSEQVS</sequence>
<keyword evidence="3" id="KW-1185">Reference proteome</keyword>
<dbReference type="InParanoid" id="A0A4S2MU63"/>
<feature type="region of interest" description="Disordered" evidence="1">
    <location>
        <begin position="504"/>
        <end position="675"/>
    </location>
</feature>
<evidence type="ECO:0000313" key="2">
    <source>
        <dbReference type="EMBL" id="TGZ80060.1"/>
    </source>
</evidence>
<feature type="compositionally biased region" description="Polar residues" evidence="1">
    <location>
        <begin position="47"/>
        <end position="77"/>
    </location>
</feature>
<feature type="compositionally biased region" description="Polar residues" evidence="1">
    <location>
        <begin position="583"/>
        <end position="602"/>
    </location>
</feature>
<protein>
    <submittedName>
        <fullName evidence="2">Uncharacterized protein</fullName>
    </submittedName>
</protein>
<feature type="compositionally biased region" description="Basic residues" evidence="1">
    <location>
        <begin position="649"/>
        <end position="658"/>
    </location>
</feature>
<feature type="region of interest" description="Disordered" evidence="1">
    <location>
        <begin position="168"/>
        <end position="276"/>
    </location>
</feature>
<feature type="compositionally biased region" description="Low complexity" evidence="1">
    <location>
        <begin position="522"/>
        <end position="536"/>
    </location>
</feature>
<proteinExistence type="predicted"/>
<feature type="region of interest" description="Disordered" evidence="1">
    <location>
        <begin position="113"/>
        <end position="135"/>
    </location>
</feature>
<feature type="region of interest" description="Disordered" evidence="1">
    <location>
        <begin position="1"/>
        <end position="100"/>
    </location>
</feature>
<feature type="compositionally biased region" description="Basic and acidic residues" evidence="1">
    <location>
        <begin position="870"/>
        <end position="889"/>
    </location>
</feature>
<feature type="compositionally biased region" description="Low complexity" evidence="1">
    <location>
        <begin position="436"/>
        <end position="458"/>
    </location>
</feature>
<gene>
    <name evidence="2" type="ORF">EX30DRAFT_396630</name>
</gene>
<organism evidence="2 3">
    <name type="scientific">Ascodesmis nigricans</name>
    <dbReference type="NCBI Taxonomy" id="341454"/>
    <lineage>
        <taxon>Eukaryota</taxon>
        <taxon>Fungi</taxon>
        <taxon>Dikarya</taxon>
        <taxon>Ascomycota</taxon>
        <taxon>Pezizomycotina</taxon>
        <taxon>Pezizomycetes</taxon>
        <taxon>Pezizales</taxon>
        <taxon>Ascodesmidaceae</taxon>
        <taxon>Ascodesmis</taxon>
    </lineage>
</organism>
<evidence type="ECO:0000256" key="1">
    <source>
        <dbReference type="SAM" id="MobiDB-lite"/>
    </source>
</evidence>
<accession>A0A4S2MU63</accession>
<feature type="compositionally biased region" description="Polar residues" evidence="1">
    <location>
        <begin position="537"/>
        <end position="575"/>
    </location>
</feature>
<dbReference type="EMBL" id="ML220127">
    <property type="protein sequence ID" value="TGZ80060.1"/>
    <property type="molecule type" value="Genomic_DNA"/>
</dbReference>
<feature type="region of interest" description="Disordered" evidence="1">
    <location>
        <begin position="292"/>
        <end position="325"/>
    </location>
</feature>
<name>A0A4S2MU63_9PEZI</name>
<reference evidence="2 3" key="1">
    <citation type="submission" date="2019-04" db="EMBL/GenBank/DDBJ databases">
        <title>Comparative genomics and transcriptomics to analyze fruiting body development in filamentous ascomycetes.</title>
        <authorList>
            <consortium name="DOE Joint Genome Institute"/>
            <person name="Lutkenhaus R."/>
            <person name="Traeger S."/>
            <person name="Breuer J."/>
            <person name="Kuo A."/>
            <person name="Lipzen A."/>
            <person name="Pangilinan J."/>
            <person name="Dilworth D."/>
            <person name="Sandor L."/>
            <person name="Poggeler S."/>
            <person name="Barry K."/>
            <person name="Grigoriev I.V."/>
            <person name="Nowrousian M."/>
        </authorList>
    </citation>
    <scope>NUCLEOTIDE SEQUENCE [LARGE SCALE GENOMIC DNA]</scope>
    <source>
        <strain evidence="2 3">CBS 389.68</strain>
    </source>
</reference>
<feature type="compositionally biased region" description="Basic and acidic residues" evidence="1">
    <location>
        <begin position="202"/>
        <end position="216"/>
    </location>
</feature>
<dbReference type="AlphaFoldDB" id="A0A4S2MU63"/>
<feature type="compositionally biased region" description="Low complexity" evidence="1">
    <location>
        <begin position="22"/>
        <end position="40"/>
    </location>
</feature>
<feature type="region of interest" description="Disordered" evidence="1">
    <location>
        <begin position="419"/>
        <end position="461"/>
    </location>
</feature>
<dbReference type="Proteomes" id="UP000298138">
    <property type="component" value="Unassembled WGS sequence"/>
</dbReference>
<feature type="region of interest" description="Disordered" evidence="1">
    <location>
        <begin position="341"/>
        <end position="369"/>
    </location>
</feature>